<dbReference type="AlphaFoldDB" id="A0A8K0UMD4"/>
<organism evidence="5 6">
    <name type="scientific">Cristinia sonorae</name>
    <dbReference type="NCBI Taxonomy" id="1940300"/>
    <lineage>
        <taxon>Eukaryota</taxon>
        <taxon>Fungi</taxon>
        <taxon>Dikarya</taxon>
        <taxon>Basidiomycota</taxon>
        <taxon>Agaricomycotina</taxon>
        <taxon>Agaricomycetes</taxon>
        <taxon>Agaricomycetidae</taxon>
        <taxon>Agaricales</taxon>
        <taxon>Pleurotineae</taxon>
        <taxon>Stephanosporaceae</taxon>
        <taxon>Cristinia</taxon>
    </lineage>
</organism>
<reference evidence="5" key="1">
    <citation type="journal article" date="2021" name="New Phytol.">
        <title>Evolutionary innovations through gain and loss of genes in the ectomycorrhizal Boletales.</title>
        <authorList>
            <person name="Wu G."/>
            <person name="Miyauchi S."/>
            <person name="Morin E."/>
            <person name="Kuo A."/>
            <person name="Drula E."/>
            <person name="Varga T."/>
            <person name="Kohler A."/>
            <person name="Feng B."/>
            <person name="Cao Y."/>
            <person name="Lipzen A."/>
            <person name="Daum C."/>
            <person name="Hundley H."/>
            <person name="Pangilinan J."/>
            <person name="Johnson J."/>
            <person name="Barry K."/>
            <person name="LaButti K."/>
            <person name="Ng V."/>
            <person name="Ahrendt S."/>
            <person name="Min B."/>
            <person name="Choi I.G."/>
            <person name="Park H."/>
            <person name="Plett J.M."/>
            <person name="Magnuson J."/>
            <person name="Spatafora J.W."/>
            <person name="Nagy L.G."/>
            <person name="Henrissat B."/>
            <person name="Grigoriev I.V."/>
            <person name="Yang Z.L."/>
            <person name="Xu J."/>
            <person name="Martin F.M."/>
        </authorList>
    </citation>
    <scope>NUCLEOTIDE SEQUENCE</scope>
    <source>
        <strain evidence="5">KKN 215</strain>
    </source>
</reference>
<name>A0A8K0UMD4_9AGAR</name>
<evidence type="ECO:0000313" key="5">
    <source>
        <dbReference type="EMBL" id="KAH8100007.1"/>
    </source>
</evidence>
<dbReference type="PANTHER" id="PTHR24180:SF45">
    <property type="entry name" value="POLY [ADP-RIBOSE] POLYMERASE TANKYRASE"/>
    <property type="match status" value="1"/>
</dbReference>
<dbReference type="OrthoDB" id="539213at2759"/>
<accession>A0A8K0UMD4</accession>
<evidence type="ECO:0000256" key="1">
    <source>
        <dbReference type="ARBA" id="ARBA00022737"/>
    </source>
</evidence>
<keyword evidence="6" id="KW-1185">Reference proteome</keyword>
<gene>
    <name evidence="5" type="ORF">BXZ70DRAFT_907601</name>
</gene>
<dbReference type="SMART" id="SM00248">
    <property type="entry name" value="ANK"/>
    <property type="match status" value="4"/>
</dbReference>
<protein>
    <submittedName>
        <fullName evidence="5">Ankyrin</fullName>
    </submittedName>
</protein>
<keyword evidence="2 3" id="KW-0040">ANK repeat</keyword>
<evidence type="ECO:0000256" key="4">
    <source>
        <dbReference type="SAM" id="MobiDB-lite"/>
    </source>
</evidence>
<dbReference type="Gene3D" id="1.25.40.20">
    <property type="entry name" value="Ankyrin repeat-containing domain"/>
    <property type="match status" value="2"/>
</dbReference>
<feature type="region of interest" description="Disordered" evidence="4">
    <location>
        <begin position="670"/>
        <end position="714"/>
    </location>
</feature>
<dbReference type="PROSITE" id="PS50297">
    <property type="entry name" value="ANK_REP_REGION"/>
    <property type="match status" value="1"/>
</dbReference>
<dbReference type="PANTHER" id="PTHR24180">
    <property type="entry name" value="CYCLIN-DEPENDENT KINASE INHIBITOR 2C-RELATED"/>
    <property type="match status" value="1"/>
</dbReference>
<feature type="repeat" description="ANK" evidence="3">
    <location>
        <begin position="301"/>
        <end position="335"/>
    </location>
</feature>
<keyword evidence="1" id="KW-0677">Repeat</keyword>
<comment type="caution">
    <text evidence="5">The sequence shown here is derived from an EMBL/GenBank/DDBJ whole genome shotgun (WGS) entry which is preliminary data.</text>
</comment>
<dbReference type="InterPro" id="IPR002110">
    <property type="entry name" value="Ankyrin_rpt"/>
</dbReference>
<dbReference type="SUPFAM" id="SSF48403">
    <property type="entry name" value="Ankyrin repeat"/>
    <property type="match status" value="1"/>
</dbReference>
<evidence type="ECO:0000256" key="2">
    <source>
        <dbReference type="ARBA" id="ARBA00023043"/>
    </source>
</evidence>
<dbReference type="Pfam" id="PF12796">
    <property type="entry name" value="Ank_2"/>
    <property type="match status" value="1"/>
</dbReference>
<dbReference type="InterPro" id="IPR036770">
    <property type="entry name" value="Ankyrin_rpt-contain_sf"/>
</dbReference>
<sequence length="986" mass="108007">MTSLAATLSSSSYSILHRDRTHVERAAPVSLLDAALNANELAVAQALSAGADVNQCDALGRTVVGCAIGGERWDEVDVSDASFMIQKRLRILKMILDHDETSLHALNAPQRAIRGVTPLGFAAWLNIPSAVRLMLETYPGLVSVDGMDSLGATALMYAARDGNVQVVQHLLMNGARADFRDIHHRTSIQHALRHPQVLWLCESALRRQRAQRNLVRGNEKNLVDLRTQLDEELLSVPQAVCHPRLNQKSASQDIHETTHALISATTVGNVQHLYTLLFSSASLASVSPSLPAILVNHPDSRGWSPIHYCVSIPDPSRAVLDLLYRAGADMSLYTSSGHGTPLHCLARTARANVPATIRSFIRHLVDDLRAPLAAIDHNKETCIHVAAEHGESTEVLCALLACDPLGTVREMRNARGLTALEVAKPTFRVAFGLAVDPLPRSSSALSVRTIKPSTTSMRSDSSLASLVAEKCRRQRSAAHSTGSSVASSVDASTLSLRILDNLRCISSQLAGDADFVDPTSVVGLLRDTSIMSEDLLAQMHTRANDAAEELGSAREKFKQLDLLLEDVTRLVEVTYGERLEEIERNWDAPDSVRRRTTDSGDSDSTVVSVDSLLVGPPTSENVKFAASLVTPTPSHTLTARGHRSAPQSGTSSPRFLDVSHMEFGYRSTPSITLPSEDHKPSGGKFLSPFSQGGYSQHKKSKNTSLRAAKSVEDLKGRQVHMDGELEKKDISMSRLKAWFKKKLAPETHEEESPFTSNPGAKVVRRESRIYQVTRPRPSSFIFTPVPPSEPIPAVPEDRARKLALSAARRIISTSSKDLVRIAECMNSADHFISLANRSISQVERIISRSLAQRETSLDRVRLMQQMNDLQYSLQDVVLASPEDSSDLSSSPPHFLPITIPSSPRHSQLVFPRPPGPPTLSTKSSMSSLSSTLIDGDDEDTRALRRLLTRKIDERTQAALDEIEKVSHWLRVVKDVLLGLRKRTHQL</sequence>
<proteinExistence type="predicted"/>
<feature type="compositionally biased region" description="Low complexity" evidence="4">
    <location>
        <begin position="918"/>
        <end position="932"/>
    </location>
</feature>
<dbReference type="PROSITE" id="PS50088">
    <property type="entry name" value="ANK_REPEAT"/>
    <property type="match status" value="2"/>
</dbReference>
<feature type="repeat" description="ANK" evidence="3">
    <location>
        <begin position="150"/>
        <end position="182"/>
    </location>
</feature>
<evidence type="ECO:0000256" key="3">
    <source>
        <dbReference type="PROSITE-ProRule" id="PRU00023"/>
    </source>
</evidence>
<feature type="region of interest" description="Disordered" evidence="4">
    <location>
        <begin position="633"/>
        <end position="654"/>
    </location>
</feature>
<dbReference type="EMBL" id="JAEVFJ010000017">
    <property type="protein sequence ID" value="KAH8100007.1"/>
    <property type="molecule type" value="Genomic_DNA"/>
</dbReference>
<dbReference type="Proteomes" id="UP000813824">
    <property type="component" value="Unassembled WGS sequence"/>
</dbReference>
<evidence type="ECO:0000313" key="6">
    <source>
        <dbReference type="Proteomes" id="UP000813824"/>
    </source>
</evidence>
<feature type="region of interest" description="Disordered" evidence="4">
    <location>
        <begin position="905"/>
        <end position="933"/>
    </location>
</feature>
<dbReference type="InterPro" id="IPR051637">
    <property type="entry name" value="Ank_repeat_dom-contain_49"/>
</dbReference>